<dbReference type="AlphaFoldDB" id="A0A6G0XX16"/>
<dbReference type="VEuPathDB" id="FungiDB:AeMF1_008198"/>
<reference evidence="2 3" key="1">
    <citation type="submission" date="2019-07" db="EMBL/GenBank/DDBJ databases">
        <title>Genomics analysis of Aphanomyces spp. identifies a new class of oomycete effector associated with host adaptation.</title>
        <authorList>
            <person name="Gaulin E."/>
        </authorList>
    </citation>
    <scope>NUCLEOTIDE SEQUENCE [LARGE SCALE GENOMIC DNA]</scope>
    <source>
        <strain evidence="2 3">ATCC 201684</strain>
    </source>
</reference>
<feature type="compositionally biased region" description="Low complexity" evidence="1">
    <location>
        <begin position="38"/>
        <end position="48"/>
    </location>
</feature>
<accession>A0A6G0XX16</accession>
<name>A0A6G0XX16_9STRA</name>
<dbReference type="EMBL" id="VJMJ01000003">
    <property type="protein sequence ID" value="KAF0744973.1"/>
    <property type="molecule type" value="Genomic_DNA"/>
</dbReference>
<sequence>MMPKPPMRPATIKRTASPSLKASRDLASSAEQKNVTLPRISASSPRASSETEGDDETQRVQGAELQHCESILSTIQKETTQNGNRCITMLEFKETTNPVLDNMKDFVKSIQKELGDLEQLCAQGWDTDDIDDMLASIPAKDVSAFKHLWSD</sequence>
<evidence type="ECO:0000313" key="3">
    <source>
        <dbReference type="Proteomes" id="UP000481153"/>
    </source>
</evidence>
<gene>
    <name evidence="2" type="ORF">Ae201684_000557</name>
</gene>
<dbReference type="Proteomes" id="UP000481153">
    <property type="component" value="Unassembled WGS sequence"/>
</dbReference>
<feature type="region of interest" description="Disordered" evidence="1">
    <location>
        <begin position="1"/>
        <end position="62"/>
    </location>
</feature>
<keyword evidence="3" id="KW-1185">Reference proteome</keyword>
<protein>
    <submittedName>
        <fullName evidence="2">Uncharacterized protein</fullName>
    </submittedName>
</protein>
<organism evidence="2 3">
    <name type="scientific">Aphanomyces euteiches</name>
    <dbReference type="NCBI Taxonomy" id="100861"/>
    <lineage>
        <taxon>Eukaryota</taxon>
        <taxon>Sar</taxon>
        <taxon>Stramenopiles</taxon>
        <taxon>Oomycota</taxon>
        <taxon>Saprolegniomycetes</taxon>
        <taxon>Saprolegniales</taxon>
        <taxon>Verrucalvaceae</taxon>
        <taxon>Aphanomyces</taxon>
    </lineage>
</organism>
<proteinExistence type="predicted"/>
<evidence type="ECO:0000313" key="2">
    <source>
        <dbReference type="EMBL" id="KAF0744973.1"/>
    </source>
</evidence>
<comment type="caution">
    <text evidence="2">The sequence shown here is derived from an EMBL/GenBank/DDBJ whole genome shotgun (WGS) entry which is preliminary data.</text>
</comment>
<evidence type="ECO:0000256" key="1">
    <source>
        <dbReference type="SAM" id="MobiDB-lite"/>
    </source>
</evidence>